<dbReference type="InterPro" id="IPR027417">
    <property type="entry name" value="P-loop_NTPase"/>
</dbReference>
<dbReference type="GO" id="GO:0005634">
    <property type="term" value="C:nucleus"/>
    <property type="evidence" value="ECO:0007669"/>
    <property type="project" value="TreeGrafter"/>
</dbReference>
<dbReference type="PROSITE" id="PS00410">
    <property type="entry name" value="G_DYNAMIN_1"/>
    <property type="match status" value="1"/>
</dbReference>
<dbReference type="PROSITE" id="PS51718">
    <property type="entry name" value="G_DYNAMIN_2"/>
    <property type="match status" value="1"/>
</dbReference>
<dbReference type="InterPro" id="IPR022812">
    <property type="entry name" value="Dynamin"/>
</dbReference>
<accession>A0A060YEF4</accession>
<dbReference type="GO" id="GO:0003924">
    <property type="term" value="F:GTPase activity"/>
    <property type="evidence" value="ECO:0007669"/>
    <property type="project" value="InterPro"/>
</dbReference>
<evidence type="ECO:0000259" key="4">
    <source>
        <dbReference type="PROSITE" id="PS51718"/>
    </source>
</evidence>
<dbReference type="EMBL" id="FR910403">
    <property type="protein sequence ID" value="CDQ90328.1"/>
    <property type="molecule type" value="Genomic_DNA"/>
</dbReference>
<evidence type="ECO:0000256" key="1">
    <source>
        <dbReference type="ARBA" id="ARBA00022741"/>
    </source>
</evidence>
<dbReference type="InterPro" id="IPR030381">
    <property type="entry name" value="G_DYNAMIN_dom"/>
</dbReference>
<dbReference type="Proteomes" id="UP000193380">
    <property type="component" value="Unassembled WGS sequence"/>
</dbReference>
<dbReference type="GO" id="GO:0016185">
    <property type="term" value="P:synaptic vesicle budding from presynaptic endocytic zone membrane"/>
    <property type="evidence" value="ECO:0007669"/>
    <property type="project" value="TreeGrafter"/>
</dbReference>
<dbReference type="GO" id="GO:0005525">
    <property type="term" value="F:GTP binding"/>
    <property type="evidence" value="ECO:0007669"/>
    <property type="project" value="UniProtKB-KW"/>
</dbReference>
<sequence length="206" mass="22645">MRSIGIDKELPLPTIAVVGDQSSGKSSVLETLSGVALPRGTGIVTRCPLLLKLCNDRTVKWDAVISYGGKIFEFDEPSEVVRHVEQAQNTLAGKGVGICEDLITLKITSSTVCDLSLIDLPGITRVAVKGQPEDIGVQVKCIAFGHFVQYVVWLSHDSWFSSHDSLRMNCFSHVYRLYTIIASKVHVAMMVDSGERHFECVCFEES</sequence>
<dbReference type="InterPro" id="IPR001401">
    <property type="entry name" value="Dynamin_GTPase"/>
</dbReference>
<dbReference type="GO" id="GO:0098793">
    <property type="term" value="C:presynapse"/>
    <property type="evidence" value="ECO:0007669"/>
    <property type="project" value="GOC"/>
</dbReference>
<feature type="domain" description="Dynamin-type G" evidence="4">
    <location>
        <begin position="9"/>
        <end position="206"/>
    </location>
</feature>
<dbReference type="InterPro" id="IPR045063">
    <property type="entry name" value="Dynamin_N"/>
</dbReference>
<dbReference type="GO" id="GO:0008017">
    <property type="term" value="F:microtubule binding"/>
    <property type="evidence" value="ECO:0007669"/>
    <property type="project" value="TreeGrafter"/>
</dbReference>
<reference evidence="5" key="2">
    <citation type="submission" date="2014-03" db="EMBL/GenBank/DDBJ databases">
        <authorList>
            <person name="Genoscope - CEA"/>
        </authorList>
    </citation>
    <scope>NUCLEOTIDE SEQUENCE</scope>
</reference>
<dbReference type="PANTHER" id="PTHR11566">
    <property type="entry name" value="DYNAMIN"/>
    <property type="match status" value="1"/>
</dbReference>
<dbReference type="PRINTS" id="PR00195">
    <property type="entry name" value="DYNAMIN"/>
</dbReference>
<dbReference type="Gene3D" id="3.40.50.300">
    <property type="entry name" value="P-loop containing nucleotide triphosphate hydrolases"/>
    <property type="match status" value="1"/>
</dbReference>
<evidence type="ECO:0000313" key="5">
    <source>
        <dbReference type="EMBL" id="CDQ90328.1"/>
    </source>
</evidence>
<keyword evidence="2 3" id="KW-0342">GTP-binding</keyword>
<dbReference type="GO" id="GO:0005737">
    <property type="term" value="C:cytoplasm"/>
    <property type="evidence" value="ECO:0007669"/>
    <property type="project" value="TreeGrafter"/>
</dbReference>
<dbReference type="GO" id="GO:0005886">
    <property type="term" value="C:plasma membrane"/>
    <property type="evidence" value="ECO:0007669"/>
    <property type="project" value="TreeGrafter"/>
</dbReference>
<dbReference type="GO" id="GO:0031623">
    <property type="term" value="P:receptor internalization"/>
    <property type="evidence" value="ECO:0007669"/>
    <property type="project" value="TreeGrafter"/>
</dbReference>
<dbReference type="STRING" id="8022.A0A060YEF4"/>
<dbReference type="PANTHER" id="PTHR11566:SF225">
    <property type="entry name" value="INTERFERON-INDUCED GTP-BINDING PROTEIN MX-RELATED"/>
    <property type="match status" value="1"/>
</dbReference>
<dbReference type="AlphaFoldDB" id="A0A060YEF4"/>
<dbReference type="GO" id="GO:0005874">
    <property type="term" value="C:microtubule"/>
    <property type="evidence" value="ECO:0007669"/>
    <property type="project" value="TreeGrafter"/>
</dbReference>
<dbReference type="PaxDb" id="8022-A0A060YEF4"/>
<proteinExistence type="inferred from homology"/>
<keyword evidence="1 3" id="KW-0547">Nucleotide-binding</keyword>
<reference evidence="5" key="1">
    <citation type="journal article" date="2014" name="Nat. Commun.">
        <title>The rainbow trout genome provides novel insights into evolution after whole-genome duplication in vertebrates.</title>
        <authorList>
            <person name="Berthelot C."/>
            <person name="Brunet F."/>
            <person name="Chalopin D."/>
            <person name="Juanchich A."/>
            <person name="Bernard M."/>
            <person name="Noel B."/>
            <person name="Bento P."/>
            <person name="Da Silva C."/>
            <person name="Labadie K."/>
            <person name="Alberti A."/>
            <person name="Aury J.M."/>
            <person name="Louis A."/>
            <person name="Dehais P."/>
            <person name="Bardou P."/>
            <person name="Montfort J."/>
            <person name="Klopp C."/>
            <person name="Cabau C."/>
            <person name="Gaspin C."/>
            <person name="Thorgaard G.H."/>
            <person name="Boussaha M."/>
            <person name="Quillet E."/>
            <person name="Guyomard R."/>
            <person name="Galiana D."/>
            <person name="Bobe J."/>
            <person name="Volff J.N."/>
            <person name="Genet C."/>
            <person name="Wincker P."/>
            <person name="Jaillon O."/>
            <person name="Roest Crollius H."/>
            <person name="Guiguen Y."/>
        </authorList>
    </citation>
    <scope>NUCLEOTIDE SEQUENCE [LARGE SCALE GENOMIC DNA]</scope>
</reference>
<dbReference type="GO" id="GO:0051607">
    <property type="term" value="P:defense response to virus"/>
    <property type="evidence" value="ECO:0007669"/>
    <property type="project" value="TreeGrafter"/>
</dbReference>
<dbReference type="SUPFAM" id="SSF52540">
    <property type="entry name" value="P-loop containing nucleoside triphosphate hydrolases"/>
    <property type="match status" value="1"/>
</dbReference>
<evidence type="ECO:0000256" key="3">
    <source>
        <dbReference type="RuleBase" id="RU003932"/>
    </source>
</evidence>
<dbReference type="Pfam" id="PF00350">
    <property type="entry name" value="Dynamin_N"/>
    <property type="match status" value="1"/>
</dbReference>
<dbReference type="InterPro" id="IPR019762">
    <property type="entry name" value="Dynamin_GTPase_CS"/>
</dbReference>
<name>A0A060YEF4_ONCMY</name>
<comment type="similarity">
    <text evidence="3">Belongs to the TRAFAC class dynamin-like GTPase superfamily. Dynamin/Fzo/YdjA family.</text>
</comment>
<organism evidence="5 6">
    <name type="scientific">Oncorhynchus mykiss</name>
    <name type="common">Rainbow trout</name>
    <name type="synonym">Salmo gairdneri</name>
    <dbReference type="NCBI Taxonomy" id="8022"/>
    <lineage>
        <taxon>Eukaryota</taxon>
        <taxon>Metazoa</taxon>
        <taxon>Chordata</taxon>
        <taxon>Craniata</taxon>
        <taxon>Vertebrata</taxon>
        <taxon>Euteleostomi</taxon>
        <taxon>Actinopterygii</taxon>
        <taxon>Neopterygii</taxon>
        <taxon>Teleostei</taxon>
        <taxon>Protacanthopterygii</taxon>
        <taxon>Salmoniformes</taxon>
        <taxon>Salmonidae</taxon>
        <taxon>Salmoninae</taxon>
        <taxon>Oncorhynchus</taxon>
    </lineage>
</organism>
<dbReference type="SMART" id="SM00053">
    <property type="entry name" value="DYNc"/>
    <property type="match status" value="1"/>
</dbReference>
<gene>
    <name evidence="5" type="ORF">GSONMT00055079001</name>
</gene>
<evidence type="ECO:0000313" key="6">
    <source>
        <dbReference type="Proteomes" id="UP000193380"/>
    </source>
</evidence>
<protein>
    <recommendedName>
        <fullName evidence="4">Dynamin-type G domain-containing protein</fullName>
    </recommendedName>
</protein>
<evidence type="ECO:0000256" key="2">
    <source>
        <dbReference type="ARBA" id="ARBA00023134"/>
    </source>
</evidence>